<evidence type="ECO:0000313" key="2">
    <source>
        <dbReference type="Proteomes" id="UP000253941"/>
    </source>
</evidence>
<name>A0A369TD62_9PROT</name>
<dbReference type="RefSeq" id="WP_114581837.1">
    <property type="nucleotide sequence ID" value="NZ_QPMH01000006.1"/>
</dbReference>
<protein>
    <submittedName>
        <fullName evidence="1">3-aminobutyryl-CoA ammonia lyase</fullName>
    </submittedName>
</protein>
<dbReference type="Proteomes" id="UP000253941">
    <property type="component" value="Unassembled WGS sequence"/>
</dbReference>
<organism evidence="1 2">
    <name type="scientific">Ferruginivarius sediminum</name>
    <dbReference type="NCBI Taxonomy" id="2661937"/>
    <lineage>
        <taxon>Bacteria</taxon>
        <taxon>Pseudomonadati</taxon>
        <taxon>Pseudomonadota</taxon>
        <taxon>Alphaproteobacteria</taxon>
        <taxon>Rhodospirillales</taxon>
        <taxon>Rhodospirillaceae</taxon>
        <taxon>Ferruginivarius</taxon>
    </lineage>
</organism>
<dbReference type="EMBL" id="QPMH01000006">
    <property type="protein sequence ID" value="RDD62325.1"/>
    <property type="molecule type" value="Genomic_DNA"/>
</dbReference>
<dbReference type="InterPro" id="IPR029069">
    <property type="entry name" value="HotDog_dom_sf"/>
</dbReference>
<keyword evidence="1" id="KW-0456">Lyase</keyword>
<dbReference type="SUPFAM" id="SSF54637">
    <property type="entry name" value="Thioesterase/thiol ester dehydrase-isomerase"/>
    <property type="match status" value="1"/>
</dbReference>
<proteinExistence type="predicted"/>
<comment type="caution">
    <text evidence="1">The sequence shown here is derived from an EMBL/GenBank/DDBJ whole genome shotgun (WGS) entry which is preliminary data.</text>
</comment>
<sequence>MSSERQESDKFTLVVRMGASDAHYGGNVVAGARILELFGDAVTGLSAMDRGDEGLLASWEEVKFRKPVYPGDFIQVDARVEKRTKLRSFIKVTASRIVRGLSSRDSTVEKVDPPESVADANGVIVIPYAQARGGAGNAK</sequence>
<gene>
    <name evidence="1" type="ORF">DRB17_08850</name>
</gene>
<dbReference type="AlphaFoldDB" id="A0A369TD62"/>
<evidence type="ECO:0000313" key="1">
    <source>
        <dbReference type="EMBL" id="RDD62325.1"/>
    </source>
</evidence>
<dbReference type="GO" id="GO:0016829">
    <property type="term" value="F:lyase activity"/>
    <property type="evidence" value="ECO:0007669"/>
    <property type="project" value="UniProtKB-KW"/>
</dbReference>
<reference evidence="1 2" key="1">
    <citation type="submission" date="2018-07" db="EMBL/GenBank/DDBJ databases">
        <title>Venubactetium sediminum gen. nov., sp. nov., isolated from a marine solar saltern.</title>
        <authorList>
            <person name="Wang S."/>
        </authorList>
    </citation>
    <scope>NUCLEOTIDE SEQUENCE [LARGE SCALE GENOMIC DNA]</scope>
    <source>
        <strain evidence="1 2">WD2A32</strain>
    </source>
</reference>
<dbReference type="Gene3D" id="3.10.129.10">
    <property type="entry name" value="Hotdog Thioesterase"/>
    <property type="match status" value="1"/>
</dbReference>
<keyword evidence="2" id="KW-1185">Reference proteome</keyword>
<accession>A0A369TD62</accession>